<evidence type="ECO:0000313" key="1">
    <source>
        <dbReference type="EMBL" id="SCZ81382.1"/>
    </source>
</evidence>
<reference evidence="1 2" key="1">
    <citation type="submission" date="2016-10" db="EMBL/GenBank/DDBJ databases">
        <authorList>
            <person name="de Groot N.N."/>
        </authorList>
    </citation>
    <scope>NUCLEOTIDE SEQUENCE [LARGE SCALE GENOMIC DNA]</scope>
    <source>
        <strain evidence="1 2">DSM 2784</strain>
    </source>
</reference>
<proteinExistence type="predicted"/>
<evidence type="ECO:0000313" key="2">
    <source>
        <dbReference type="Proteomes" id="UP000199208"/>
    </source>
</evidence>
<protein>
    <recommendedName>
        <fullName evidence="3">Prenyltransferase and squalene oxidase repeat-containing protein</fullName>
    </recommendedName>
</protein>
<sequence length="273" mass="30402">MSSKDLEFLLSTRHDNGSDFWATPEGKIGVGGPFGTMAALTIMSELEVPSTHEAVIGAASLVIQAIRDDGRARIAPKGAIYPCHTAAAAAALCRNGFAQHPRVVLMLKYLLENRYEDGGWRCNKFIWGKGPETEHSNPGVTLWALDAFRCAGYNNKETSLDSAVETLLDHWTVRSPTGPCHFGIGTQYMKVEYPFLRYNLFYTTYVLSFYDVAKSDPRFLEMLDALCKKLDGQGRLIVERPNAKLAKLDFCKAGQPSEVATRRYQEILLNLEK</sequence>
<keyword evidence="2" id="KW-1185">Reference proteome</keyword>
<gene>
    <name evidence="1" type="ORF">SAMN03080599_02764</name>
</gene>
<dbReference type="InterPro" id="IPR008930">
    <property type="entry name" value="Terpenoid_cyclase/PrenylTrfase"/>
</dbReference>
<dbReference type="STRING" id="1120920.SAMN03080599_02764"/>
<name>A0A1G5S4Q2_9FIRM</name>
<dbReference type="SUPFAM" id="SSF48239">
    <property type="entry name" value="Terpenoid cyclases/Protein prenyltransferases"/>
    <property type="match status" value="1"/>
</dbReference>
<dbReference type="EMBL" id="FMWL01000018">
    <property type="protein sequence ID" value="SCZ81382.1"/>
    <property type="molecule type" value="Genomic_DNA"/>
</dbReference>
<organism evidence="1 2">
    <name type="scientific">Acidaminobacter hydrogenoformans DSM 2784</name>
    <dbReference type="NCBI Taxonomy" id="1120920"/>
    <lineage>
        <taxon>Bacteria</taxon>
        <taxon>Bacillati</taxon>
        <taxon>Bacillota</taxon>
        <taxon>Clostridia</taxon>
        <taxon>Peptostreptococcales</taxon>
        <taxon>Acidaminobacteraceae</taxon>
        <taxon>Acidaminobacter</taxon>
    </lineage>
</organism>
<dbReference type="Gene3D" id="1.50.10.20">
    <property type="match status" value="1"/>
</dbReference>
<dbReference type="RefSeq" id="WP_092592476.1">
    <property type="nucleotide sequence ID" value="NZ_FMWL01000018.1"/>
</dbReference>
<accession>A0A1G5S4Q2</accession>
<dbReference type="OrthoDB" id="9790865at2"/>
<dbReference type="Proteomes" id="UP000199208">
    <property type="component" value="Unassembled WGS sequence"/>
</dbReference>
<evidence type="ECO:0008006" key="3">
    <source>
        <dbReference type="Google" id="ProtNLM"/>
    </source>
</evidence>
<dbReference type="AlphaFoldDB" id="A0A1G5S4Q2"/>